<accession>A0A151ABF7</accession>
<dbReference type="PATRIC" id="fig|1008153.3.peg.2992"/>
<dbReference type="AlphaFoldDB" id="A0A151ABF7"/>
<evidence type="ECO:0000313" key="1">
    <source>
        <dbReference type="EMBL" id="KYH24959.1"/>
    </source>
</evidence>
<organism evidence="1 2">
    <name type="scientific">Halalkalicoccus paucihalophilus</name>
    <dbReference type="NCBI Taxonomy" id="1008153"/>
    <lineage>
        <taxon>Archaea</taxon>
        <taxon>Methanobacteriati</taxon>
        <taxon>Methanobacteriota</taxon>
        <taxon>Stenosarchaea group</taxon>
        <taxon>Halobacteria</taxon>
        <taxon>Halobacteriales</taxon>
        <taxon>Halococcaceae</taxon>
        <taxon>Halalkalicoccus</taxon>
    </lineage>
</organism>
<evidence type="ECO:0000313" key="2">
    <source>
        <dbReference type="Proteomes" id="UP000075321"/>
    </source>
</evidence>
<dbReference type="Proteomes" id="UP000075321">
    <property type="component" value="Unassembled WGS sequence"/>
</dbReference>
<proteinExistence type="predicted"/>
<comment type="caution">
    <text evidence="1">The sequence shown here is derived from an EMBL/GenBank/DDBJ whole genome shotgun (WGS) entry which is preliminary data.</text>
</comment>
<keyword evidence="2" id="KW-1185">Reference proteome</keyword>
<dbReference type="EMBL" id="LTAZ01000010">
    <property type="protein sequence ID" value="KYH24959.1"/>
    <property type="molecule type" value="Genomic_DNA"/>
</dbReference>
<protein>
    <submittedName>
        <fullName evidence="1">Uncharacterized protein</fullName>
    </submittedName>
</protein>
<gene>
    <name evidence="1" type="ORF">HAPAU_29110</name>
</gene>
<name>A0A151ABF7_9EURY</name>
<sequence length="101" mass="11415">MTEEFGTTVEYGDIGVMRKSALLQITNGWSAILLVLLSTVPQYERMEKPTTDDELQTALEDDRYRILECLAVHDELSSGEIRDCAKIPKGSKYYQLSIPKS</sequence>
<reference evidence="1 2" key="1">
    <citation type="submission" date="2016-02" db="EMBL/GenBank/DDBJ databases">
        <title>Genome sequence of Halalkalicoccus paucihalophilus DSM 24557.</title>
        <authorList>
            <person name="Poehlein A."/>
            <person name="Daniel R."/>
        </authorList>
    </citation>
    <scope>NUCLEOTIDE SEQUENCE [LARGE SCALE GENOMIC DNA]</scope>
    <source>
        <strain evidence="1 2">DSM 24557</strain>
    </source>
</reference>